<organism evidence="1 2">
    <name type="scientific">Caerostris extrusa</name>
    <name type="common">Bark spider</name>
    <name type="synonym">Caerostris bankana</name>
    <dbReference type="NCBI Taxonomy" id="172846"/>
    <lineage>
        <taxon>Eukaryota</taxon>
        <taxon>Metazoa</taxon>
        <taxon>Ecdysozoa</taxon>
        <taxon>Arthropoda</taxon>
        <taxon>Chelicerata</taxon>
        <taxon>Arachnida</taxon>
        <taxon>Araneae</taxon>
        <taxon>Araneomorphae</taxon>
        <taxon>Entelegynae</taxon>
        <taxon>Araneoidea</taxon>
        <taxon>Araneidae</taxon>
        <taxon>Caerostris</taxon>
    </lineage>
</organism>
<protein>
    <submittedName>
        <fullName evidence="1">Uncharacterized protein</fullName>
    </submittedName>
</protein>
<dbReference type="EMBL" id="BPLR01009332">
    <property type="protein sequence ID" value="GIY31135.1"/>
    <property type="molecule type" value="Genomic_DNA"/>
</dbReference>
<keyword evidence="2" id="KW-1185">Reference proteome</keyword>
<accession>A0AAV4SBU3</accession>
<dbReference type="AlphaFoldDB" id="A0AAV4SBU3"/>
<sequence>MTPGLKFRISQGNRLTVVITVPEHLSPHQRKAAVIPKFRRRRLWNMPSGAISIRALANDTINKVQA</sequence>
<comment type="caution">
    <text evidence="1">The sequence shown here is derived from an EMBL/GenBank/DDBJ whole genome shotgun (WGS) entry which is preliminary data.</text>
</comment>
<name>A0AAV4SBU3_CAEEX</name>
<evidence type="ECO:0000313" key="1">
    <source>
        <dbReference type="EMBL" id="GIY31135.1"/>
    </source>
</evidence>
<dbReference type="Proteomes" id="UP001054945">
    <property type="component" value="Unassembled WGS sequence"/>
</dbReference>
<proteinExistence type="predicted"/>
<evidence type="ECO:0000313" key="2">
    <source>
        <dbReference type="Proteomes" id="UP001054945"/>
    </source>
</evidence>
<reference evidence="1 2" key="1">
    <citation type="submission" date="2021-06" db="EMBL/GenBank/DDBJ databases">
        <title>Caerostris extrusa draft genome.</title>
        <authorList>
            <person name="Kono N."/>
            <person name="Arakawa K."/>
        </authorList>
    </citation>
    <scope>NUCLEOTIDE SEQUENCE [LARGE SCALE GENOMIC DNA]</scope>
</reference>
<gene>
    <name evidence="1" type="ORF">CEXT_359791</name>
</gene>